<feature type="transmembrane region" description="Helical" evidence="6">
    <location>
        <begin position="233"/>
        <end position="259"/>
    </location>
</feature>
<evidence type="ECO:0000256" key="5">
    <source>
        <dbReference type="ARBA" id="ARBA00023136"/>
    </source>
</evidence>
<dbReference type="InterPro" id="IPR002293">
    <property type="entry name" value="AA/rel_permease1"/>
</dbReference>
<organism evidence="7">
    <name type="scientific">Pseudomonas aeruginosa</name>
    <dbReference type="NCBI Taxonomy" id="287"/>
    <lineage>
        <taxon>Bacteria</taxon>
        <taxon>Pseudomonadati</taxon>
        <taxon>Pseudomonadota</taxon>
        <taxon>Gammaproteobacteria</taxon>
        <taxon>Pseudomonadales</taxon>
        <taxon>Pseudomonadaceae</taxon>
        <taxon>Pseudomonas</taxon>
    </lineage>
</organism>
<dbReference type="PANTHER" id="PTHR42770:SF16">
    <property type="entry name" value="AMINO ACID PERMEASE"/>
    <property type="match status" value="1"/>
</dbReference>
<dbReference type="Gene3D" id="1.20.1740.10">
    <property type="entry name" value="Amino acid/polyamine transporter I"/>
    <property type="match status" value="1"/>
</dbReference>
<dbReference type="EMBL" id="AF440524">
    <property type="protein sequence ID" value="AAN62240.1"/>
    <property type="molecule type" value="Genomic_DNA"/>
</dbReference>
<keyword evidence="3 6" id="KW-0812">Transmembrane</keyword>
<dbReference type="GO" id="GO:0022857">
    <property type="term" value="F:transmembrane transporter activity"/>
    <property type="evidence" value="ECO:0007669"/>
    <property type="project" value="InterPro"/>
</dbReference>
<feature type="transmembrane region" description="Helical" evidence="6">
    <location>
        <begin position="365"/>
        <end position="393"/>
    </location>
</feature>
<sequence>MSSPVSVQLKGNLGPIGIAMMVVATAAPLTVMVGVSPLIIGLGNGAAAPMNAIIVGIVMLLFAVGFVSMSKYIENAGAFYAYILKGMGRVTGLGAASLAVFSYTLILIALEAYIGVVLSDALSGLINVELPWWLYTIGVVAFVGLLGYRNIEVSTKILGVALILEISVILLLNLAVIGSIGWNGLDSRSFELSTFLSGSPGLGILFAIFGFIGFESTVVYREEAKNPERSIPWATYIAVIFISLLYFVSMWCVVSAVGVEDVVRISTENAEGMYLDLVTGYLGGGMHDFAQVLLITSLFAVVISIHNIIARYKYVLGSCGVLMANLAKVHATHSSPYVASAVQTFISVSLLLAAALVGLDPVTEIYAWGAAAGTLGYMIIVALACLSVICFFAKHPESKNVWKTKIAPGLALVGLIGFMYIAFSNLSALTGSQGYDAINVTIVSSIIVAFVIGSGGAVLMKLKAPKRFDAILSHMN</sequence>
<keyword evidence="5 6" id="KW-0472">Membrane</keyword>
<dbReference type="InterPro" id="IPR050367">
    <property type="entry name" value="APC_superfamily"/>
</dbReference>
<dbReference type="PANTHER" id="PTHR42770">
    <property type="entry name" value="AMINO ACID TRANSPORTER-RELATED"/>
    <property type="match status" value="1"/>
</dbReference>
<reference evidence="7" key="1">
    <citation type="journal article" date="2002" name="J. Bacteriol.">
        <title>Gene islands integrated into tRNA(Gly) genes confer genome diversity on a Pseudomonas aeruginosa clone.</title>
        <authorList>
            <person name="Larbig K.D."/>
            <person name="Christmann A."/>
            <person name="Johann A."/>
            <person name="Klockgether J."/>
            <person name="Hartsch T."/>
            <person name="Merkl R."/>
            <person name="Wiehlmann L."/>
            <person name="Fritz H.-J."/>
            <person name="Tuemmler B."/>
        </authorList>
    </citation>
    <scope>NUCLEOTIDE SEQUENCE</scope>
    <source>
        <strain evidence="7">SG17M</strain>
    </source>
</reference>
<feature type="transmembrane region" description="Helical" evidence="6">
    <location>
        <begin position="405"/>
        <end position="426"/>
    </location>
</feature>
<comment type="subcellular location">
    <subcellularLocation>
        <location evidence="1">Cell membrane</location>
        <topology evidence="1">Multi-pass membrane protein</topology>
    </subcellularLocation>
</comment>
<evidence type="ECO:0000256" key="3">
    <source>
        <dbReference type="ARBA" id="ARBA00022692"/>
    </source>
</evidence>
<feature type="transmembrane region" description="Helical" evidence="6">
    <location>
        <begin position="337"/>
        <end position="359"/>
    </location>
</feature>
<evidence type="ECO:0000256" key="1">
    <source>
        <dbReference type="ARBA" id="ARBA00004651"/>
    </source>
</evidence>
<gene>
    <name evidence="7" type="primary">ORF SG18</name>
</gene>
<feature type="transmembrane region" description="Helical" evidence="6">
    <location>
        <begin position="202"/>
        <end position="221"/>
    </location>
</feature>
<name>Q8GPY4_PSEAI</name>
<feature type="transmembrane region" description="Helical" evidence="6">
    <location>
        <begin position="438"/>
        <end position="459"/>
    </location>
</feature>
<feature type="transmembrane region" description="Helical" evidence="6">
    <location>
        <begin position="289"/>
        <end position="309"/>
    </location>
</feature>
<feature type="transmembrane region" description="Helical" evidence="6">
    <location>
        <begin position="12"/>
        <end position="40"/>
    </location>
</feature>
<proteinExistence type="predicted"/>
<feature type="transmembrane region" description="Helical" evidence="6">
    <location>
        <begin position="130"/>
        <end position="148"/>
    </location>
</feature>
<accession>Q8GPY4</accession>
<evidence type="ECO:0000256" key="2">
    <source>
        <dbReference type="ARBA" id="ARBA00022475"/>
    </source>
</evidence>
<feature type="transmembrane region" description="Helical" evidence="6">
    <location>
        <begin position="90"/>
        <end position="110"/>
    </location>
</feature>
<evidence type="ECO:0000256" key="4">
    <source>
        <dbReference type="ARBA" id="ARBA00022989"/>
    </source>
</evidence>
<dbReference type="GO" id="GO:0005886">
    <property type="term" value="C:plasma membrane"/>
    <property type="evidence" value="ECO:0007669"/>
    <property type="project" value="UniProtKB-SubCell"/>
</dbReference>
<protein>
    <submittedName>
        <fullName evidence="7">Putative amino acid permease</fullName>
    </submittedName>
</protein>
<evidence type="ECO:0000313" key="7">
    <source>
        <dbReference type="EMBL" id="AAN62240.1"/>
    </source>
</evidence>
<keyword evidence="2" id="KW-1003">Cell membrane</keyword>
<feature type="transmembrane region" description="Helical" evidence="6">
    <location>
        <begin position="46"/>
        <end position="69"/>
    </location>
</feature>
<dbReference type="AlphaFoldDB" id="Q8GPY4"/>
<feature type="transmembrane region" description="Helical" evidence="6">
    <location>
        <begin position="160"/>
        <end position="182"/>
    </location>
</feature>
<keyword evidence="4 6" id="KW-1133">Transmembrane helix</keyword>
<evidence type="ECO:0000256" key="6">
    <source>
        <dbReference type="SAM" id="Phobius"/>
    </source>
</evidence>
<dbReference type="PIRSF" id="PIRSF006060">
    <property type="entry name" value="AA_transporter"/>
    <property type="match status" value="1"/>
</dbReference>
<dbReference type="Pfam" id="PF13520">
    <property type="entry name" value="AA_permease_2"/>
    <property type="match status" value="1"/>
</dbReference>